<dbReference type="PANTHER" id="PTHR42345">
    <property type="entry name" value="TPR_REGION DOMAIN-CONTAINING PROTEIN"/>
    <property type="match status" value="1"/>
</dbReference>
<name>A0ABR4H745_9EURO</name>
<reference evidence="4 5" key="1">
    <citation type="submission" date="2024-07" db="EMBL/GenBank/DDBJ databases">
        <title>Section-level genome sequencing and comparative genomics of Aspergillus sections Usti and Cavernicolus.</title>
        <authorList>
            <consortium name="Lawrence Berkeley National Laboratory"/>
            <person name="Nybo J.L."/>
            <person name="Vesth T.C."/>
            <person name="Theobald S."/>
            <person name="Frisvad J.C."/>
            <person name="Larsen T.O."/>
            <person name="Kjaerboelling I."/>
            <person name="Rothschild-Mancinelli K."/>
            <person name="Lyhne E.K."/>
            <person name="Kogle M.E."/>
            <person name="Barry K."/>
            <person name="Clum A."/>
            <person name="Na H."/>
            <person name="Ledsgaard L."/>
            <person name="Lin J."/>
            <person name="Lipzen A."/>
            <person name="Kuo A."/>
            <person name="Riley R."/>
            <person name="Mondo S."/>
            <person name="Labutti K."/>
            <person name="Haridas S."/>
            <person name="Pangalinan J."/>
            <person name="Salamov A.A."/>
            <person name="Simmons B.A."/>
            <person name="Magnuson J.K."/>
            <person name="Chen J."/>
            <person name="Drula E."/>
            <person name="Henrissat B."/>
            <person name="Wiebenga A."/>
            <person name="Lubbers R.J."/>
            <person name="Gomes A.C."/>
            <person name="Makela M.R."/>
            <person name="Stajich J."/>
            <person name="Grigoriev I.V."/>
            <person name="Mortensen U.H."/>
            <person name="De Vries R.P."/>
            <person name="Baker S.E."/>
            <person name="Andersen M.R."/>
        </authorList>
    </citation>
    <scope>NUCLEOTIDE SEQUENCE [LARGE SCALE GENOMIC DNA]</scope>
    <source>
        <strain evidence="4 5">CBS 588.65</strain>
    </source>
</reference>
<dbReference type="Pfam" id="PF13181">
    <property type="entry name" value="TPR_8"/>
    <property type="match status" value="1"/>
</dbReference>
<keyword evidence="1" id="KW-0802">TPR repeat</keyword>
<keyword evidence="5" id="KW-1185">Reference proteome</keyword>
<sequence length="850" mass="96744">MESKYEDSPSQPASEPSAALEDFTIRFRQVEEYIDEKLKGTMGIRISEPQKHTAHIEARVDWHYFDDEMPDDFSEDRAKGFVTASHPAFDMYRRKKFIKRRGRHPLAPDDDEGFVYFDIESDPKYENENPGTVTVEGFGLECWDYEHNFGTPRDEEFLIHRGAMPDVPACKVLRRLYELREGPEQVGWSRDLDEISLKEFIGDTGCNFSAESERGTHWWISYLYSILNRNDIFQNFLERSSVAITWADGPTGGVGWLNFLWQVVIAKELARQLERYPTAGTFGFTTQVLASLIIAQLWVQNTKIELEDLEIDKKELEQVVTPEQKQKAAHFAKTAHESNDIVRAIDLYTEAIELDRLAAVYRHKRAAALYADGDYKDATQDAYIATLLDAQDVDAWLQLGRAQLKLGQGKRAEASYRRATELAGDDATEEMKRGLEEARTMQKAVIDAINEETDTTKRIIMQKEFADQDWETAQKRINVRSLVHERQAEGLLIFAERIKWPYLDEIRERVHSRYTELLSGTNLPLQLYDWVHGISLPGAWFAYKIMSALIRCTPSLTDDPGIAHYFHCGLSLPQVSYWRVRTVLGSVLGCIQGMISLNGWIGPCPPVTFDRPLPQKARHIRLNARRIAPLKPKTQSDSGSRDLQNMESKYEETDPKYGEDIEQYMTVMGDPTQWTLPEPPKQEAAACTIQKINLNQLPLDATLARELYEQEIDELTAEKETEYSASITFDITGLEEPVTYNLSTTPVFITAPPCYDGPHEVHEKVLSRYTAHVQPVRDLHNYYTEEDDKPLQDGLVINATGPGAEVLARAWCAERGKNALIRRAGGPCYKCAVQAVRKAGLGVGVLIWVS</sequence>
<keyword evidence="2" id="KW-0175">Coiled coil</keyword>
<feature type="compositionally biased region" description="Low complexity" evidence="3">
    <location>
        <begin position="8"/>
        <end position="19"/>
    </location>
</feature>
<evidence type="ECO:0000313" key="5">
    <source>
        <dbReference type="Proteomes" id="UP001610334"/>
    </source>
</evidence>
<comment type="caution">
    <text evidence="4">The sequence shown here is derived from an EMBL/GenBank/DDBJ whole genome shotgun (WGS) entry which is preliminary data.</text>
</comment>
<dbReference type="InterPro" id="IPR011990">
    <property type="entry name" value="TPR-like_helical_dom_sf"/>
</dbReference>
<dbReference type="SUPFAM" id="SSF48452">
    <property type="entry name" value="TPR-like"/>
    <property type="match status" value="1"/>
</dbReference>
<feature type="repeat" description="TPR" evidence="1">
    <location>
        <begin position="393"/>
        <end position="426"/>
    </location>
</feature>
<dbReference type="PROSITE" id="PS50005">
    <property type="entry name" value="TPR"/>
    <property type="match status" value="1"/>
</dbReference>
<feature type="coiled-coil region" evidence="2">
    <location>
        <begin position="299"/>
        <end position="326"/>
    </location>
</feature>
<feature type="compositionally biased region" description="Polar residues" evidence="3">
    <location>
        <begin position="633"/>
        <end position="647"/>
    </location>
</feature>
<organism evidence="4 5">
    <name type="scientific">Aspergillus granulosus</name>
    <dbReference type="NCBI Taxonomy" id="176169"/>
    <lineage>
        <taxon>Eukaryota</taxon>
        <taxon>Fungi</taxon>
        <taxon>Dikarya</taxon>
        <taxon>Ascomycota</taxon>
        <taxon>Pezizomycotina</taxon>
        <taxon>Eurotiomycetes</taxon>
        <taxon>Eurotiomycetidae</taxon>
        <taxon>Eurotiales</taxon>
        <taxon>Aspergillaceae</taxon>
        <taxon>Aspergillus</taxon>
        <taxon>Aspergillus subgen. Nidulantes</taxon>
    </lineage>
</organism>
<proteinExistence type="predicted"/>
<evidence type="ECO:0000256" key="3">
    <source>
        <dbReference type="SAM" id="MobiDB-lite"/>
    </source>
</evidence>
<evidence type="ECO:0000313" key="4">
    <source>
        <dbReference type="EMBL" id="KAL2810627.1"/>
    </source>
</evidence>
<dbReference type="InterPro" id="IPR019734">
    <property type="entry name" value="TPR_rpt"/>
</dbReference>
<dbReference type="PANTHER" id="PTHR42345:SF2">
    <property type="entry name" value="HELICASE-LIKE PROTEIN"/>
    <property type="match status" value="1"/>
</dbReference>
<evidence type="ECO:0000256" key="1">
    <source>
        <dbReference type="PROSITE-ProRule" id="PRU00339"/>
    </source>
</evidence>
<dbReference type="SMART" id="SM00028">
    <property type="entry name" value="TPR"/>
    <property type="match status" value="2"/>
</dbReference>
<feature type="region of interest" description="Disordered" evidence="3">
    <location>
        <begin position="631"/>
        <end position="655"/>
    </location>
</feature>
<gene>
    <name evidence="4" type="ORF">BJX63DRAFT_434144</name>
</gene>
<feature type="region of interest" description="Disordered" evidence="3">
    <location>
        <begin position="1"/>
        <end position="20"/>
    </location>
</feature>
<accession>A0ABR4H745</accession>
<dbReference type="EMBL" id="JBFXLT010000069">
    <property type="protein sequence ID" value="KAL2810627.1"/>
    <property type="molecule type" value="Genomic_DNA"/>
</dbReference>
<protein>
    <submittedName>
        <fullName evidence="4">Uncharacterized protein</fullName>
    </submittedName>
</protein>
<evidence type="ECO:0000256" key="2">
    <source>
        <dbReference type="SAM" id="Coils"/>
    </source>
</evidence>
<dbReference type="Proteomes" id="UP001610334">
    <property type="component" value="Unassembled WGS sequence"/>
</dbReference>
<dbReference type="Gene3D" id="1.25.40.10">
    <property type="entry name" value="Tetratricopeptide repeat domain"/>
    <property type="match status" value="1"/>
</dbReference>